<feature type="domain" description="HTH tetR-type" evidence="5">
    <location>
        <begin position="86"/>
        <end position="146"/>
    </location>
</feature>
<keyword evidence="3" id="KW-0804">Transcription</keyword>
<dbReference type="Proteomes" id="UP000285961">
    <property type="component" value="Unassembled WGS sequence"/>
</dbReference>
<protein>
    <submittedName>
        <fullName evidence="6">TetR/AcrR family transcriptional regulator</fullName>
    </submittedName>
</protein>
<dbReference type="EMBL" id="QZKI01000003">
    <property type="protein sequence ID" value="RJP75437.1"/>
    <property type="molecule type" value="Genomic_DNA"/>
</dbReference>
<dbReference type="PRINTS" id="PR00455">
    <property type="entry name" value="HTHTETR"/>
</dbReference>
<dbReference type="InterPro" id="IPR011075">
    <property type="entry name" value="TetR_C"/>
</dbReference>
<evidence type="ECO:0000256" key="4">
    <source>
        <dbReference type="PROSITE-ProRule" id="PRU00335"/>
    </source>
</evidence>
<evidence type="ECO:0000313" key="6">
    <source>
        <dbReference type="EMBL" id="RJP75437.1"/>
    </source>
</evidence>
<comment type="caution">
    <text evidence="6">The sequence shown here is derived from an EMBL/GenBank/DDBJ whole genome shotgun (WGS) entry which is preliminary data.</text>
</comment>
<feature type="DNA-binding region" description="H-T-H motif" evidence="4">
    <location>
        <begin position="109"/>
        <end position="128"/>
    </location>
</feature>
<dbReference type="InterPro" id="IPR009057">
    <property type="entry name" value="Homeodomain-like_sf"/>
</dbReference>
<name>A0A419F9L9_9BACT</name>
<evidence type="ECO:0000256" key="3">
    <source>
        <dbReference type="ARBA" id="ARBA00023163"/>
    </source>
</evidence>
<dbReference type="GO" id="GO:0003677">
    <property type="term" value="F:DNA binding"/>
    <property type="evidence" value="ECO:0007669"/>
    <property type="project" value="UniProtKB-UniRule"/>
</dbReference>
<keyword evidence="2 4" id="KW-0238">DNA-binding</keyword>
<sequence>MLRVVAHSLLAANNPLPTLNYSRFQPYVCQSMLTKASRFDRLRLRRKRAAPLRIPERITFKHRRNAFRYASNAEMTTDPTYEPLVSETRERIVRAAMELFRTHGFHNTSLAQILQQAKTTKGGFYFHFKSKEQLGFAVLERARDFWIDNVIDVISHEPDVRSRIHRMVEIMTDMYRGDIYHGCALLAVLTAEMMEHPSEFADRIKSILNDWQESIVEILKKGKADGIFRNDMDSNALALILIGCCQGATMMGHLDPERVDYDQLLHDLEQWILEGVARR</sequence>
<dbReference type="InterPro" id="IPR036271">
    <property type="entry name" value="Tet_transcr_reg_TetR-rel_C_sf"/>
</dbReference>
<evidence type="ECO:0000259" key="5">
    <source>
        <dbReference type="PROSITE" id="PS50977"/>
    </source>
</evidence>
<keyword evidence="1" id="KW-0805">Transcription regulation</keyword>
<reference evidence="6 7" key="1">
    <citation type="journal article" date="2017" name="ISME J.">
        <title>Energy and carbon metabolisms in a deep terrestrial subsurface fluid microbial community.</title>
        <authorList>
            <person name="Momper L."/>
            <person name="Jungbluth S.P."/>
            <person name="Lee M.D."/>
            <person name="Amend J.P."/>
        </authorList>
    </citation>
    <scope>NUCLEOTIDE SEQUENCE [LARGE SCALE GENOMIC DNA]</scope>
    <source>
        <strain evidence="6">SURF_17</strain>
    </source>
</reference>
<evidence type="ECO:0000256" key="2">
    <source>
        <dbReference type="ARBA" id="ARBA00023125"/>
    </source>
</evidence>
<dbReference type="InterPro" id="IPR001647">
    <property type="entry name" value="HTH_TetR"/>
</dbReference>
<evidence type="ECO:0000313" key="7">
    <source>
        <dbReference type="Proteomes" id="UP000285961"/>
    </source>
</evidence>
<dbReference type="Gene3D" id="1.10.357.10">
    <property type="entry name" value="Tetracycline Repressor, domain 2"/>
    <property type="match status" value="1"/>
</dbReference>
<accession>A0A419F9L9</accession>
<dbReference type="SUPFAM" id="SSF48498">
    <property type="entry name" value="Tetracyclin repressor-like, C-terminal domain"/>
    <property type="match status" value="1"/>
</dbReference>
<dbReference type="SUPFAM" id="SSF46689">
    <property type="entry name" value="Homeodomain-like"/>
    <property type="match status" value="1"/>
</dbReference>
<dbReference type="PANTHER" id="PTHR47506:SF1">
    <property type="entry name" value="HTH-TYPE TRANSCRIPTIONAL REGULATOR YJDC"/>
    <property type="match status" value="1"/>
</dbReference>
<organism evidence="6 7">
    <name type="scientific">Candidatus Abyssobacteria bacterium SURF_17</name>
    <dbReference type="NCBI Taxonomy" id="2093361"/>
    <lineage>
        <taxon>Bacteria</taxon>
        <taxon>Pseudomonadati</taxon>
        <taxon>Candidatus Hydrogenedentota</taxon>
        <taxon>Candidatus Abyssobacteria</taxon>
    </lineage>
</organism>
<proteinExistence type="predicted"/>
<dbReference type="AlphaFoldDB" id="A0A419F9L9"/>
<gene>
    <name evidence="6" type="ORF">C4532_00405</name>
</gene>
<dbReference type="Pfam" id="PF00440">
    <property type="entry name" value="TetR_N"/>
    <property type="match status" value="1"/>
</dbReference>
<dbReference type="PANTHER" id="PTHR47506">
    <property type="entry name" value="TRANSCRIPTIONAL REGULATORY PROTEIN"/>
    <property type="match status" value="1"/>
</dbReference>
<evidence type="ECO:0000256" key="1">
    <source>
        <dbReference type="ARBA" id="ARBA00023015"/>
    </source>
</evidence>
<dbReference type="PROSITE" id="PS50977">
    <property type="entry name" value="HTH_TETR_2"/>
    <property type="match status" value="1"/>
</dbReference>
<dbReference type="Pfam" id="PF16925">
    <property type="entry name" value="TetR_C_13"/>
    <property type="match status" value="1"/>
</dbReference>